<evidence type="ECO:0000256" key="3">
    <source>
        <dbReference type="SAM" id="Phobius"/>
    </source>
</evidence>
<evidence type="ECO:0000313" key="6">
    <source>
        <dbReference type="EMBL" id="VAW85317.1"/>
    </source>
</evidence>
<dbReference type="GO" id="GO:0016020">
    <property type="term" value="C:membrane"/>
    <property type="evidence" value="ECO:0007669"/>
    <property type="project" value="InterPro"/>
</dbReference>
<feature type="transmembrane region" description="Helical" evidence="3">
    <location>
        <begin position="7"/>
        <end position="29"/>
    </location>
</feature>
<dbReference type="InterPro" id="IPR004089">
    <property type="entry name" value="MCPsignal_dom"/>
</dbReference>
<dbReference type="CDD" id="cd06225">
    <property type="entry name" value="HAMP"/>
    <property type="match status" value="1"/>
</dbReference>
<dbReference type="EMBL" id="UOFO01000067">
    <property type="protein sequence ID" value="VAW85317.1"/>
    <property type="molecule type" value="Genomic_DNA"/>
</dbReference>
<dbReference type="GO" id="GO:0007165">
    <property type="term" value="P:signal transduction"/>
    <property type="evidence" value="ECO:0007669"/>
    <property type="project" value="UniProtKB-KW"/>
</dbReference>
<organism evidence="6">
    <name type="scientific">hydrothermal vent metagenome</name>
    <dbReference type="NCBI Taxonomy" id="652676"/>
    <lineage>
        <taxon>unclassified sequences</taxon>
        <taxon>metagenomes</taxon>
        <taxon>ecological metagenomes</taxon>
    </lineage>
</organism>
<feature type="domain" description="Methyl-accepting transducer" evidence="4">
    <location>
        <begin position="262"/>
        <end position="498"/>
    </location>
</feature>
<dbReference type="PROSITE" id="PS50111">
    <property type="entry name" value="CHEMOTAXIS_TRANSDUC_2"/>
    <property type="match status" value="1"/>
</dbReference>
<dbReference type="PROSITE" id="PS50885">
    <property type="entry name" value="HAMP"/>
    <property type="match status" value="1"/>
</dbReference>
<keyword evidence="1" id="KW-0807">Transducer</keyword>
<dbReference type="GO" id="GO:0006935">
    <property type="term" value="P:chemotaxis"/>
    <property type="evidence" value="ECO:0007669"/>
    <property type="project" value="InterPro"/>
</dbReference>
<evidence type="ECO:0000256" key="1">
    <source>
        <dbReference type="ARBA" id="ARBA00023224"/>
    </source>
</evidence>
<proteinExistence type="inferred from homology"/>
<comment type="similarity">
    <text evidence="2">Belongs to the methyl-accepting chemotaxis (MCP) protein family.</text>
</comment>
<reference evidence="6" key="1">
    <citation type="submission" date="2018-06" db="EMBL/GenBank/DDBJ databases">
        <authorList>
            <person name="Zhirakovskaya E."/>
        </authorList>
    </citation>
    <scope>NUCLEOTIDE SEQUENCE</scope>
</reference>
<dbReference type="InterPro" id="IPR003660">
    <property type="entry name" value="HAMP_dom"/>
</dbReference>
<feature type="domain" description="HAMP" evidence="5">
    <location>
        <begin position="203"/>
        <end position="257"/>
    </location>
</feature>
<accession>A0A3B0ZCY4</accession>
<dbReference type="InterPro" id="IPR004090">
    <property type="entry name" value="Chemotax_Me-accpt_rcpt"/>
</dbReference>
<dbReference type="GO" id="GO:0004888">
    <property type="term" value="F:transmembrane signaling receptor activity"/>
    <property type="evidence" value="ECO:0007669"/>
    <property type="project" value="InterPro"/>
</dbReference>
<keyword evidence="3" id="KW-0812">Transmembrane</keyword>
<sequence length="535" mass="57243">MSIRVKLNALICAIVFSFAIVGVLSYQAINPVKEEWHSYQSEVGTRNAALMIIQSQFGYGGAIHNFKNYVLRGENKYHSHFNSNHAVVDGAIKKYRQLPDVTQEELQALDAIEENLKIYSEKINQVKSLHMTGKTVEKIDITVKVNDGLALRALDSLYRIKETMTAEHTEEMSSSIDNSLSILFGVVVVALVILTALVVVISISILKPLGKFHHAINDISSGSGDLTRRLDESGGDEFGQLAGSFNRFVETLQNTMGGVAHATESLSSAIQKISSVTTTAQTNIQQQQAETRQSSAAVEEMSASSQEVAEGAVMAAGAAEAANEQASNGRRVVSKTITAIQSLAGAVEQAGDVIKKLENNADSIGSVIDVIRDIAEQTNLLALNAAIEAARAGEQGRGFAVVADEVRTLAQRTQESTQEIQNMIEALQSGARKAVTAMEHGRAQADVSVEQAGQAGKSLESINEMAANITDMINQIATAAEKQNVVNVEVAKNISSMNELSSMTASSSEQASTACMELTQINDKLQSAVGGGFRI</sequence>
<dbReference type="FunFam" id="1.10.287.950:FF:000001">
    <property type="entry name" value="Methyl-accepting chemotaxis sensory transducer"/>
    <property type="match status" value="1"/>
</dbReference>
<dbReference type="CDD" id="cd11386">
    <property type="entry name" value="MCP_signal"/>
    <property type="match status" value="1"/>
</dbReference>
<dbReference type="PRINTS" id="PR00260">
    <property type="entry name" value="CHEMTRNSDUCR"/>
</dbReference>
<dbReference type="SMART" id="SM00283">
    <property type="entry name" value="MA"/>
    <property type="match status" value="1"/>
</dbReference>
<dbReference type="Pfam" id="PF00672">
    <property type="entry name" value="HAMP"/>
    <property type="match status" value="1"/>
</dbReference>
<dbReference type="SMART" id="SM00304">
    <property type="entry name" value="HAMP"/>
    <property type="match status" value="1"/>
</dbReference>
<dbReference type="PANTHER" id="PTHR32089:SF112">
    <property type="entry name" value="LYSOZYME-LIKE PROTEIN-RELATED"/>
    <property type="match status" value="1"/>
</dbReference>
<evidence type="ECO:0000259" key="5">
    <source>
        <dbReference type="PROSITE" id="PS50885"/>
    </source>
</evidence>
<dbReference type="AlphaFoldDB" id="A0A3B0ZCY4"/>
<evidence type="ECO:0000259" key="4">
    <source>
        <dbReference type="PROSITE" id="PS50111"/>
    </source>
</evidence>
<dbReference type="PANTHER" id="PTHR32089">
    <property type="entry name" value="METHYL-ACCEPTING CHEMOTAXIS PROTEIN MCPB"/>
    <property type="match status" value="1"/>
</dbReference>
<protein>
    <submittedName>
        <fullName evidence="6">Methyl-accepting chemotaxis sensor/transducer protein</fullName>
    </submittedName>
</protein>
<keyword evidence="3" id="KW-1133">Transmembrane helix</keyword>
<name>A0A3B0ZCY4_9ZZZZ</name>
<keyword evidence="3" id="KW-0472">Membrane</keyword>
<gene>
    <name evidence="6" type="ORF">MNBD_GAMMA16-1552</name>
</gene>
<evidence type="ECO:0000256" key="2">
    <source>
        <dbReference type="ARBA" id="ARBA00029447"/>
    </source>
</evidence>
<dbReference type="Gene3D" id="1.10.287.950">
    <property type="entry name" value="Methyl-accepting chemotaxis protein"/>
    <property type="match status" value="1"/>
</dbReference>
<feature type="transmembrane region" description="Helical" evidence="3">
    <location>
        <begin position="182"/>
        <end position="206"/>
    </location>
</feature>
<dbReference type="SUPFAM" id="SSF58104">
    <property type="entry name" value="Methyl-accepting chemotaxis protein (MCP) signaling domain"/>
    <property type="match status" value="1"/>
</dbReference>
<dbReference type="Pfam" id="PF00015">
    <property type="entry name" value="MCPsignal"/>
    <property type="match status" value="1"/>
</dbReference>